<keyword evidence="2" id="KW-0808">Transferase</keyword>
<dbReference type="RefSeq" id="WP_006002515.1">
    <property type="nucleotide sequence ID" value="NZ_AAEW02000022.1"/>
</dbReference>
<feature type="transmembrane region" description="Helical" evidence="1">
    <location>
        <begin position="12"/>
        <end position="32"/>
    </location>
</feature>
<protein>
    <submittedName>
        <fullName evidence="2">Histidine kinase, HAMP region</fullName>
    </submittedName>
</protein>
<dbReference type="Proteomes" id="UP000005695">
    <property type="component" value="Unassembled WGS sequence"/>
</dbReference>
<evidence type="ECO:0000256" key="1">
    <source>
        <dbReference type="SAM" id="Phobius"/>
    </source>
</evidence>
<keyword evidence="2" id="KW-0418">Kinase</keyword>
<name>Q1JWE0_DESA6</name>
<dbReference type="AlphaFoldDB" id="Q1JWE0"/>
<dbReference type="Gene3D" id="3.30.450.290">
    <property type="match status" value="1"/>
</dbReference>
<evidence type="ECO:0000313" key="2">
    <source>
        <dbReference type="EMBL" id="EAT14543.1"/>
    </source>
</evidence>
<keyword evidence="3" id="KW-1185">Reference proteome</keyword>
<feature type="transmembrane region" description="Helical" evidence="1">
    <location>
        <begin position="192"/>
        <end position="215"/>
    </location>
</feature>
<evidence type="ECO:0000313" key="3">
    <source>
        <dbReference type="Proteomes" id="UP000005695"/>
    </source>
</evidence>
<accession>Q1JWE0</accession>
<reference evidence="2" key="2">
    <citation type="submission" date="2006-05" db="EMBL/GenBank/DDBJ databases">
        <title>Sequencing of the draft genome and assembly of Desulfuromonas acetoxidans DSM 684.</title>
        <authorList>
            <consortium name="US DOE Joint Genome Institute (JGI-PGF)"/>
            <person name="Copeland A."/>
            <person name="Lucas S."/>
            <person name="Lapidus A."/>
            <person name="Barry K."/>
            <person name="Detter J.C."/>
            <person name="Glavina del Rio T."/>
            <person name="Hammon N."/>
            <person name="Israni S."/>
            <person name="Dalin E."/>
            <person name="Tice H."/>
            <person name="Bruce D."/>
            <person name="Pitluck S."/>
            <person name="Richardson P."/>
        </authorList>
    </citation>
    <scope>NUCLEOTIDE SEQUENCE [LARGE SCALE GENOMIC DNA]</scope>
    <source>
        <strain evidence="2">DSM 684</strain>
    </source>
</reference>
<gene>
    <name evidence="2" type="ORF">Dace_0342</name>
</gene>
<keyword evidence="1" id="KW-0472">Membrane</keyword>
<proteinExistence type="predicted"/>
<dbReference type="EMBL" id="AAEW02000022">
    <property type="protein sequence ID" value="EAT14543.1"/>
    <property type="molecule type" value="Genomic_DNA"/>
</dbReference>
<keyword evidence="1" id="KW-0812">Transmembrane</keyword>
<dbReference type="OrthoDB" id="9781147at2"/>
<sequence length="269" mass="29881">MSRRITTRTIVPVAVIMAAFITVCFILLYTYIQDLMLEGEVKRVACMAKTVARSTGYDMLKNDHAALNYTVKNIGSNPGMVHLRIFDKKGVIRFSSNDHEVGHLVDRKAESCNVCHSPDGVSTVPDGGGRIERVRFFTDSQDQNIIGLTYPIPRQEGCVTASCHPGNQDKSLLGTVDVAMSQRSFEKGMDGVVNVLVGFWFMVVLLSIGLIAAILQKNVLVPINRLVAYVKQLRRGIYVDAELEDSYELEYIADTVKELAEKVKKHELG</sequence>
<comment type="caution">
    <text evidence="2">The sequence shown here is derived from an EMBL/GenBank/DDBJ whole genome shotgun (WGS) entry which is preliminary data.</text>
</comment>
<dbReference type="GO" id="GO:0016301">
    <property type="term" value="F:kinase activity"/>
    <property type="evidence" value="ECO:0007669"/>
    <property type="project" value="UniProtKB-KW"/>
</dbReference>
<organism evidence="2 3">
    <name type="scientific">Desulfuromonas acetoxidans (strain DSM 684 / 11070)</name>
    <dbReference type="NCBI Taxonomy" id="281689"/>
    <lineage>
        <taxon>Bacteria</taxon>
        <taxon>Pseudomonadati</taxon>
        <taxon>Thermodesulfobacteriota</taxon>
        <taxon>Desulfuromonadia</taxon>
        <taxon>Desulfuromonadales</taxon>
        <taxon>Desulfuromonadaceae</taxon>
        <taxon>Desulfuromonas</taxon>
    </lineage>
</organism>
<reference evidence="2" key="1">
    <citation type="submission" date="2006-05" db="EMBL/GenBank/DDBJ databases">
        <title>Annotation of the draft genome assembly of Desulfuromonas acetoxidans DSM 684.</title>
        <authorList>
            <consortium name="US DOE Joint Genome Institute (JGI-ORNL)"/>
            <person name="Larimer F."/>
            <person name="Land M."/>
            <person name="Hauser L."/>
        </authorList>
    </citation>
    <scope>NUCLEOTIDE SEQUENCE [LARGE SCALE GENOMIC DNA]</scope>
    <source>
        <strain evidence="2">DSM 684</strain>
    </source>
</reference>
<keyword evidence="1" id="KW-1133">Transmembrane helix</keyword>